<organism evidence="2">
    <name type="scientific">Alsobacter sp. KACC 23698</name>
    <dbReference type="NCBI Taxonomy" id="3149229"/>
    <lineage>
        <taxon>Bacteria</taxon>
        <taxon>Pseudomonadati</taxon>
        <taxon>Pseudomonadota</taxon>
        <taxon>Alphaproteobacteria</taxon>
        <taxon>Hyphomicrobiales</taxon>
        <taxon>Alsobacteraceae</taxon>
        <taxon>Alsobacter</taxon>
    </lineage>
</organism>
<name>A0AAU7JKJ3_9HYPH</name>
<dbReference type="RefSeq" id="WP_406857589.1">
    <property type="nucleotide sequence ID" value="NZ_CP157484.1"/>
</dbReference>
<feature type="chain" id="PRO_5043694666" evidence="1">
    <location>
        <begin position="21"/>
        <end position="91"/>
    </location>
</feature>
<dbReference type="EMBL" id="CP157484">
    <property type="protein sequence ID" value="XBO40735.1"/>
    <property type="molecule type" value="Genomic_DNA"/>
</dbReference>
<proteinExistence type="predicted"/>
<evidence type="ECO:0000313" key="2">
    <source>
        <dbReference type="EMBL" id="XBO40735.1"/>
    </source>
</evidence>
<gene>
    <name evidence="2" type="ORF">ABEG18_08205</name>
</gene>
<accession>A0AAU7JKJ3</accession>
<evidence type="ECO:0000256" key="1">
    <source>
        <dbReference type="SAM" id="SignalP"/>
    </source>
</evidence>
<feature type="signal peptide" evidence="1">
    <location>
        <begin position="1"/>
        <end position="20"/>
    </location>
</feature>
<dbReference type="AlphaFoldDB" id="A0AAU7JKJ3"/>
<keyword evidence="1" id="KW-0732">Signal</keyword>
<sequence>MKRIAMISLGLALGTTAAAAQPWDGGDYGGGWRGHDNGQNRGWRREWRGDDEDVVVQRRFGPGYGEPCRIIVVRERNEWGEVITRRIRRCG</sequence>
<protein>
    <submittedName>
        <fullName evidence="2">Uncharacterized protein</fullName>
    </submittedName>
</protein>
<reference evidence="2" key="1">
    <citation type="submission" date="2024-05" db="EMBL/GenBank/DDBJ databases">
        <authorList>
            <person name="Kim S."/>
            <person name="Heo J."/>
            <person name="Choi H."/>
            <person name="Choi Y."/>
            <person name="Kwon S.-W."/>
            <person name="Kim Y."/>
        </authorList>
    </citation>
    <scope>NUCLEOTIDE SEQUENCE</scope>
    <source>
        <strain evidence="2">KACC 23698</strain>
    </source>
</reference>